<evidence type="ECO:0000256" key="5">
    <source>
        <dbReference type="PROSITE-ProRule" id="PRU01023"/>
    </source>
</evidence>
<dbReference type="CDD" id="cd02440">
    <property type="entry name" value="AdoMet_MTases"/>
    <property type="match status" value="1"/>
</dbReference>
<sequence length="407" mass="46770">MNEYLIQLCAEPLSEILSTPTAAADALLERYLREKRLGKNERMFVSDLYHGVIRHKKSLSFLTGTKNPGILASFYGNMGNNREERYLALCEDKRLKNAGKAVQYDIPEWAVPLLEKKIPDPCELEKFIFSINQPATIDLRVNTLKTNIHELKSYLLNKGYAVEETTWSPTALRLPTVIPFNAGRDLRFQKGHFEIQDEGSQLIAHWCQPKRHEIIVDLCSGAGGKSLALSSLMRATGRIYAFDISRKRLEKIKPRLLRSGAKNITPILLNNLNDDRLKKCYSKADRVLVDVPCSGSGTWRRHPYLKWRYVSSDIVQFQRDQSCILEKASSLVKRDGWLIYSTCSLWSEENELSIDRFLSHHPEFVRVPYHEWKVAAVDGSQHFDDAQLYTHRHQTDCFFVGILKKIS</sequence>
<evidence type="ECO:0000256" key="4">
    <source>
        <dbReference type="ARBA" id="ARBA00022884"/>
    </source>
</evidence>
<keyword evidence="8" id="KW-1185">Reference proteome</keyword>
<dbReference type="GO" id="GO:0003723">
    <property type="term" value="F:RNA binding"/>
    <property type="evidence" value="ECO:0007669"/>
    <property type="project" value="UniProtKB-UniRule"/>
</dbReference>
<dbReference type="Proteomes" id="UP000198651">
    <property type="component" value="Chromosome I"/>
</dbReference>
<dbReference type="PROSITE" id="PS51686">
    <property type="entry name" value="SAM_MT_RSMB_NOP"/>
    <property type="match status" value="1"/>
</dbReference>
<dbReference type="OrthoDB" id="9810297at2"/>
<dbReference type="GO" id="GO:0008173">
    <property type="term" value="F:RNA methyltransferase activity"/>
    <property type="evidence" value="ECO:0007669"/>
    <property type="project" value="InterPro"/>
</dbReference>
<keyword evidence="4 5" id="KW-0694">RNA-binding</keyword>
<proteinExistence type="inferred from homology"/>
<evidence type="ECO:0000313" key="8">
    <source>
        <dbReference type="Proteomes" id="UP000198651"/>
    </source>
</evidence>
<dbReference type="STRING" id="1561003.Ark11_1247"/>
<feature type="domain" description="SAM-dependent MTase RsmB/NOP-type" evidence="6">
    <location>
        <begin position="127"/>
        <end position="406"/>
    </location>
</feature>
<dbReference type="Gene3D" id="3.30.70.1170">
    <property type="entry name" value="Sun protein, domain 3"/>
    <property type="match status" value="1"/>
</dbReference>
<comment type="caution">
    <text evidence="5">Lacks conserved residue(s) required for the propagation of feature annotation.</text>
</comment>
<evidence type="ECO:0000256" key="2">
    <source>
        <dbReference type="ARBA" id="ARBA00022679"/>
    </source>
</evidence>
<dbReference type="PANTHER" id="PTHR22807">
    <property type="entry name" value="NOP2 YEAST -RELATED NOL1/NOP2/FMU SUN DOMAIN-CONTAINING"/>
    <property type="match status" value="1"/>
</dbReference>
<dbReference type="RefSeq" id="WP_092343319.1">
    <property type="nucleotide sequence ID" value="NZ_FLSL01000093.1"/>
</dbReference>
<evidence type="ECO:0000256" key="1">
    <source>
        <dbReference type="ARBA" id="ARBA00022603"/>
    </source>
</evidence>
<dbReference type="Gene3D" id="3.40.50.150">
    <property type="entry name" value="Vaccinia Virus protein VP39"/>
    <property type="match status" value="1"/>
</dbReference>
<accession>A0A0S4M2Q1</accession>
<dbReference type="InterPro" id="IPR029063">
    <property type="entry name" value="SAM-dependent_MTases_sf"/>
</dbReference>
<keyword evidence="2 5" id="KW-0808">Transferase</keyword>
<evidence type="ECO:0000256" key="3">
    <source>
        <dbReference type="ARBA" id="ARBA00022691"/>
    </source>
</evidence>
<feature type="binding site" evidence="5">
    <location>
        <position position="243"/>
    </location>
    <ligand>
        <name>S-adenosyl-L-methionine</name>
        <dbReference type="ChEBI" id="CHEBI:59789"/>
    </ligand>
</feature>
<evidence type="ECO:0000259" key="6">
    <source>
        <dbReference type="PROSITE" id="PS51686"/>
    </source>
</evidence>
<dbReference type="Pfam" id="PF22458">
    <property type="entry name" value="RsmF-B_ferredox"/>
    <property type="match status" value="1"/>
</dbReference>
<protein>
    <submittedName>
        <fullName evidence="7">Putative ribosomal RNA small subunit methyltransferase B</fullName>
    </submittedName>
</protein>
<dbReference type="AlphaFoldDB" id="A0A0S4M2Q1"/>
<dbReference type="InterPro" id="IPR001678">
    <property type="entry name" value="MeTrfase_RsmB-F_NOP2_dom"/>
</dbReference>
<reference evidence="8" key="1">
    <citation type="submission" date="2015-11" db="EMBL/GenBank/DDBJ databases">
        <authorList>
            <person name="Seth-Smith H.M.B."/>
        </authorList>
    </citation>
    <scope>NUCLEOTIDE SEQUENCE [LARGE SCALE GENOMIC DNA]</scope>
    <source>
        <strain evidence="8">2013Ark11</strain>
    </source>
</reference>
<organism evidence="7 8">
    <name type="scientific">Candidatus Ichthyocystis hellenicum</name>
    <dbReference type="NCBI Taxonomy" id="1561003"/>
    <lineage>
        <taxon>Bacteria</taxon>
        <taxon>Pseudomonadati</taxon>
        <taxon>Pseudomonadota</taxon>
        <taxon>Betaproteobacteria</taxon>
        <taxon>Burkholderiales</taxon>
        <taxon>Candidatus Ichthyocystis</taxon>
    </lineage>
</organism>
<comment type="similarity">
    <text evidence="5">Belongs to the class I-like SAM-binding methyltransferase superfamily. RsmB/NOP family.</text>
</comment>
<dbReference type="InterPro" id="IPR023267">
    <property type="entry name" value="RCMT"/>
</dbReference>
<keyword evidence="1 5" id="KW-0489">Methyltransferase</keyword>
<feature type="binding site" evidence="5">
    <location>
        <position position="290"/>
    </location>
    <ligand>
        <name>S-adenosyl-L-methionine</name>
        <dbReference type="ChEBI" id="CHEBI:59789"/>
    </ligand>
</feature>
<keyword evidence="3 5" id="KW-0949">S-adenosyl-L-methionine</keyword>
<dbReference type="InterPro" id="IPR049560">
    <property type="entry name" value="MeTrfase_RsmB-F_NOP2_cat"/>
</dbReference>
<feature type="active site" description="Nucleophile" evidence="5">
    <location>
        <position position="343"/>
    </location>
</feature>
<dbReference type="PANTHER" id="PTHR22807:SF53">
    <property type="entry name" value="RIBOSOMAL RNA SMALL SUBUNIT METHYLTRANSFERASE B-RELATED"/>
    <property type="match status" value="1"/>
</dbReference>
<evidence type="ECO:0000313" key="7">
    <source>
        <dbReference type="EMBL" id="CUT18053.1"/>
    </source>
</evidence>
<dbReference type="GO" id="GO:0001510">
    <property type="term" value="P:RNA methylation"/>
    <property type="evidence" value="ECO:0007669"/>
    <property type="project" value="InterPro"/>
</dbReference>
<dbReference type="Pfam" id="PF01189">
    <property type="entry name" value="Methyltr_RsmB-F"/>
    <property type="match status" value="1"/>
</dbReference>
<dbReference type="SUPFAM" id="SSF53335">
    <property type="entry name" value="S-adenosyl-L-methionine-dependent methyltransferases"/>
    <property type="match status" value="1"/>
</dbReference>
<dbReference type="PRINTS" id="PR02008">
    <property type="entry name" value="RCMTFAMILY"/>
</dbReference>
<dbReference type="InterPro" id="IPR054728">
    <property type="entry name" value="RsmB-like_ferredoxin"/>
</dbReference>
<name>A0A0S4M2Q1_9BURK</name>
<gene>
    <name evidence="7" type="ORF">Ark11_1247</name>
</gene>
<dbReference type="EMBL" id="LN906597">
    <property type="protein sequence ID" value="CUT18053.1"/>
    <property type="molecule type" value="Genomic_DNA"/>
</dbReference>